<organism evidence="1 2">
    <name type="scientific">Halochromatium salexigens</name>
    <name type="common">Chromatium salexigens</name>
    <dbReference type="NCBI Taxonomy" id="49447"/>
    <lineage>
        <taxon>Bacteria</taxon>
        <taxon>Pseudomonadati</taxon>
        <taxon>Pseudomonadota</taxon>
        <taxon>Gammaproteobacteria</taxon>
        <taxon>Chromatiales</taxon>
        <taxon>Chromatiaceae</taxon>
        <taxon>Halochromatium</taxon>
    </lineage>
</organism>
<evidence type="ECO:0000313" key="2">
    <source>
        <dbReference type="Proteomes" id="UP001296967"/>
    </source>
</evidence>
<evidence type="ECO:0008006" key="3">
    <source>
        <dbReference type="Google" id="ProtNLM"/>
    </source>
</evidence>
<reference evidence="1" key="1">
    <citation type="submission" date="2017-05" db="EMBL/GenBank/DDBJ databases">
        <authorList>
            <person name="Imhoff J.F."/>
            <person name="Rahn T."/>
            <person name="Kuenzel S."/>
            <person name="Neulinger S.C."/>
        </authorList>
    </citation>
    <scope>NUCLEOTIDE SEQUENCE</scope>
    <source>
        <strain evidence="1">DSM 4395</strain>
    </source>
</reference>
<protein>
    <recommendedName>
        <fullName evidence="3">DUF4160 domain-containing protein</fullName>
    </recommendedName>
</protein>
<comment type="caution">
    <text evidence="1">The sequence shown here is derived from an EMBL/GenBank/DDBJ whole genome shotgun (WGS) entry which is preliminary data.</text>
</comment>
<evidence type="ECO:0000313" key="1">
    <source>
        <dbReference type="EMBL" id="MBK5931280.1"/>
    </source>
</evidence>
<proteinExistence type="predicted"/>
<accession>A0AAJ0UIB1</accession>
<keyword evidence="2" id="KW-1185">Reference proteome</keyword>
<dbReference type="InterPro" id="IPR025427">
    <property type="entry name" value="DUF4160"/>
</dbReference>
<gene>
    <name evidence="1" type="ORF">CCR82_12320</name>
</gene>
<sequence>MPVILRDDGLKCFFYANEGHPREPAHIHVRGTGIEAKFWLTPDVQLARNDGFDAPSLRRIERLVRQHRERFLRAWNEYFA</sequence>
<dbReference type="EMBL" id="NHSF01000062">
    <property type="protein sequence ID" value="MBK5931280.1"/>
    <property type="molecule type" value="Genomic_DNA"/>
</dbReference>
<reference evidence="1" key="2">
    <citation type="journal article" date="2020" name="Microorganisms">
        <title>Osmotic Adaptation and Compatible Solute Biosynthesis of Phototrophic Bacteria as Revealed from Genome Analyses.</title>
        <authorList>
            <person name="Imhoff J.F."/>
            <person name="Rahn T."/>
            <person name="Kunzel S."/>
            <person name="Keller A."/>
            <person name="Neulinger S.C."/>
        </authorList>
    </citation>
    <scope>NUCLEOTIDE SEQUENCE</scope>
    <source>
        <strain evidence="1">DSM 4395</strain>
    </source>
</reference>
<dbReference type="Proteomes" id="UP001296967">
    <property type="component" value="Unassembled WGS sequence"/>
</dbReference>
<dbReference type="RefSeq" id="WP_201246119.1">
    <property type="nucleotide sequence ID" value="NZ_NHSF01000062.1"/>
</dbReference>
<dbReference type="Pfam" id="PF13711">
    <property type="entry name" value="DUF4160"/>
    <property type="match status" value="1"/>
</dbReference>
<name>A0AAJ0UIB1_HALSE</name>
<dbReference type="AlphaFoldDB" id="A0AAJ0UIB1"/>